<gene>
    <name evidence="2" type="ORF">DDB_G0275569</name>
</gene>
<dbReference type="eggNOG" id="ENOG502REXH">
    <property type="taxonomic scope" value="Eukaryota"/>
</dbReference>
<feature type="compositionally biased region" description="Basic and acidic residues" evidence="1">
    <location>
        <begin position="108"/>
        <end position="120"/>
    </location>
</feature>
<feature type="region of interest" description="Disordered" evidence="1">
    <location>
        <begin position="82"/>
        <end position="121"/>
    </location>
</feature>
<evidence type="ECO:0000313" key="3">
    <source>
        <dbReference type="Proteomes" id="UP000002195"/>
    </source>
</evidence>
<evidence type="ECO:0000313" key="2">
    <source>
        <dbReference type="EMBL" id="EAL69535.1"/>
    </source>
</evidence>
<dbReference type="InParanoid" id="Q8T1E2"/>
<dbReference type="PaxDb" id="44689-DDB0167293"/>
<dbReference type="Proteomes" id="UP000002195">
    <property type="component" value="Unassembled WGS sequence"/>
</dbReference>
<dbReference type="RefSeq" id="XP_643402.1">
    <property type="nucleotide sequence ID" value="XM_638310.1"/>
</dbReference>
<protein>
    <submittedName>
        <fullName evidence="2">Uncharacterized protein</fullName>
    </submittedName>
</protein>
<feature type="compositionally biased region" description="Acidic residues" evidence="1">
    <location>
        <begin position="82"/>
        <end position="100"/>
    </location>
</feature>
<accession>Q8T1E2</accession>
<proteinExistence type="predicted"/>
<organism evidence="2 3">
    <name type="scientific">Dictyostelium discoideum</name>
    <name type="common">Social amoeba</name>
    <dbReference type="NCBI Taxonomy" id="44689"/>
    <lineage>
        <taxon>Eukaryota</taxon>
        <taxon>Amoebozoa</taxon>
        <taxon>Evosea</taxon>
        <taxon>Eumycetozoa</taxon>
        <taxon>Dictyostelia</taxon>
        <taxon>Dictyosteliales</taxon>
        <taxon>Dictyosteliaceae</taxon>
        <taxon>Dictyostelium</taxon>
    </lineage>
</organism>
<reference evidence="2 3" key="1">
    <citation type="journal article" date="2005" name="Nature">
        <title>The genome of the social amoeba Dictyostelium discoideum.</title>
        <authorList>
            <consortium name="The Dictyostelium discoideum Sequencing Consortium"/>
            <person name="Eichinger L."/>
            <person name="Pachebat J.A."/>
            <person name="Glockner G."/>
            <person name="Rajandream M.A."/>
            <person name="Sucgang R."/>
            <person name="Berriman M."/>
            <person name="Song J."/>
            <person name="Olsen R."/>
            <person name="Szafranski K."/>
            <person name="Xu Q."/>
            <person name="Tunggal B."/>
            <person name="Kummerfeld S."/>
            <person name="Madera M."/>
            <person name="Konfortov B.A."/>
            <person name="Rivero F."/>
            <person name="Bankier A.T."/>
            <person name="Lehmann R."/>
            <person name="Hamlin N."/>
            <person name="Davies R."/>
            <person name="Gaudet P."/>
            <person name="Fey P."/>
            <person name="Pilcher K."/>
            <person name="Chen G."/>
            <person name="Saunders D."/>
            <person name="Sodergren E."/>
            <person name="Davis P."/>
            <person name="Kerhornou A."/>
            <person name="Nie X."/>
            <person name="Hall N."/>
            <person name="Anjard C."/>
            <person name="Hemphill L."/>
            <person name="Bason N."/>
            <person name="Farbrother P."/>
            <person name="Desany B."/>
            <person name="Just E."/>
            <person name="Morio T."/>
            <person name="Rost R."/>
            <person name="Churcher C."/>
            <person name="Cooper J."/>
            <person name="Haydock S."/>
            <person name="van Driessche N."/>
            <person name="Cronin A."/>
            <person name="Goodhead I."/>
            <person name="Muzny D."/>
            <person name="Mourier T."/>
            <person name="Pain A."/>
            <person name="Lu M."/>
            <person name="Harper D."/>
            <person name="Lindsay R."/>
            <person name="Hauser H."/>
            <person name="James K."/>
            <person name="Quiles M."/>
            <person name="Madan Babu M."/>
            <person name="Saito T."/>
            <person name="Buchrieser C."/>
            <person name="Wardroper A."/>
            <person name="Felder M."/>
            <person name="Thangavelu M."/>
            <person name="Johnson D."/>
            <person name="Knights A."/>
            <person name="Loulseged H."/>
            <person name="Mungall K."/>
            <person name="Oliver K."/>
            <person name="Price C."/>
            <person name="Quail M.A."/>
            <person name="Urushihara H."/>
            <person name="Hernandez J."/>
            <person name="Rabbinowitsch E."/>
            <person name="Steffen D."/>
            <person name="Sanders M."/>
            <person name="Ma J."/>
            <person name="Kohara Y."/>
            <person name="Sharp S."/>
            <person name="Simmonds M."/>
            <person name="Spiegler S."/>
            <person name="Tivey A."/>
            <person name="Sugano S."/>
            <person name="White B."/>
            <person name="Walker D."/>
            <person name="Woodward J."/>
            <person name="Winckler T."/>
            <person name="Tanaka Y."/>
            <person name="Shaulsky G."/>
            <person name="Schleicher M."/>
            <person name="Weinstock G."/>
            <person name="Rosenthal A."/>
            <person name="Cox E.C."/>
            <person name="Chisholm R.L."/>
            <person name="Gibbs R."/>
            <person name="Loomis W.F."/>
            <person name="Platzer M."/>
            <person name="Kay R.R."/>
            <person name="Williams J."/>
            <person name="Dear P.H."/>
            <person name="Noegel A.A."/>
            <person name="Barrell B."/>
            <person name="Kuspa A."/>
        </authorList>
    </citation>
    <scope>NUCLEOTIDE SEQUENCE [LARGE SCALE GENOMIC DNA]</scope>
    <source>
        <strain evidence="2 3">AX4</strain>
    </source>
</reference>
<dbReference type="GeneID" id="8619988"/>
<comment type="caution">
    <text evidence="2">The sequence shown here is derived from an EMBL/GenBank/DDBJ whole genome shotgun (WGS) entry which is preliminary data.</text>
</comment>
<dbReference type="KEGG" id="ddi:DDB_G0275569"/>
<sequence length="350" mass="41213">MKCFILNNIKRKNIPNNIFKASYSHPSFNNSNNIIRNFSSNNKINENSNNEKDENLMIPSRSRLSKELESLGAYLPNEEYTEEVEFDDEEYYEDENDDDNNNNNNNNEIKEEEKEEEKVENQLNEKGIFIKGGKKFQDMIYRIKENHELSNKHSIDLFNDVGEMDSFEEIERKVEERLKKKYQEKMEILDSMDQSDFIYKDNEKVDLYNKISENFIKADTHFETPFEITDKQLENNQLIKPNGLSSMISNSDSAFNKVTQSDDISSRISKIKQRIQKDKLTNHRINGENLVDLFSLYREDPILNNAQFLAKKFNLSEKSVENLLKYTTIPIIVKFNTGIKSGHWNVIYET</sequence>
<dbReference type="VEuPathDB" id="AmoebaDB:DDB_G0275569"/>
<dbReference type="AlphaFoldDB" id="Q8T1E2"/>
<name>Q8T1E2_DICDI</name>
<evidence type="ECO:0000256" key="1">
    <source>
        <dbReference type="SAM" id="MobiDB-lite"/>
    </source>
</evidence>
<dbReference type="OMA" id="DMIYRIK"/>
<dbReference type="SMR" id="Q8T1E2"/>
<dbReference type="HOGENOM" id="CLU_793271_0_0_1"/>
<dbReference type="dictyBase" id="DDB_G0275569"/>
<dbReference type="EMBL" id="AAFI02000013">
    <property type="protein sequence ID" value="EAL69535.1"/>
    <property type="molecule type" value="Genomic_DNA"/>
</dbReference>
<accession>Q553L1</accession>
<keyword evidence="3" id="KW-1185">Reference proteome</keyword>